<evidence type="ECO:0000313" key="6">
    <source>
        <dbReference type="Proteomes" id="UP001501116"/>
    </source>
</evidence>
<keyword evidence="6" id="KW-1185">Reference proteome</keyword>
<evidence type="ECO:0000313" key="5">
    <source>
        <dbReference type="EMBL" id="GAA1973882.1"/>
    </source>
</evidence>
<keyword evidence="2 3" id="KW-0520">NAD</keyword>
<dbReference type="EMBL" id="BAAANN010000024">
    <property type="protein sequence ID" value="GAA1973882.1"/>
    <property type="molecule type" value="Genomic_DNA"/>
</dbReference>
<dbReference type="InterPro" id="IPR015426">
    <property type="entry name" value="Acetylaldehyde_DH_C"/>
</dbReference>
<dbReference type="SUPFAM" id="SSF51735">
    <property type="entry name" value="NAD(P)-binding Rossmann-fold domains"/>
    <property type="match status" value="1"/>
</dbReference>
<dbReference type="NCBIfam" id="NF006157">
    <property type="entry name" value="PRK08300.1"/>
    <property type="match status" value="1"/>
</dbReference>
<dbReference type="SUPFAM" id="SSF55347">
    <property type="entry name" value="Glyceraldehyde-3-phosphate dehydrogenase-like, C-terminal domain"/>
    <property type="match status" value="1"/>
</dbReference>
<dbReference type="CDD" id="cd23933">
    <property type="entry name" value="ALDH_C"/>
    <property type="match status" value="1"/>
</dbReference>
<accession>A0ABN2RS77</accession>
<dbReference type="EC" id="1.2.1.10" evidence="3"/>
<dbReference type="SMART" id="SM00859">
    <property type="entry name" value="Semialdhyde_dh"/>
    <property type="match status" value="1"/>
</dbReference>
<keyword evidence="3" id="KW-0560">Oxidoreductase</keyword>
<name>A0ABN2RS77_9PSEU</name>
<feature type="domain" description="Semialdehyde dehydrogenase NAD-binding" evidence="4">
    <location>
        <begin position="33"/>
        <end position="145"/>
    </location>
</feature>
<feature type="binding site" evidence="3">
    <location>
        <position position="303"/>
    </location>
    <ligand>
        <name>NAD(+)</name>
        <dbReference type="ChEBI" id="CHEBI:57540"/>
    </ligand>
</feature>
<evidence type="ECO:0000259" key="4">
    <source>
        <dbReference type="SMART" id="SM00859"/>
    </source>
</evidence>
<comment type="similarity">
    <text evidence="1 3">Belongs to the acetaldehyde dehydrogenase family.</text>
</comment>
<dbReference type="NCBIfam" id="TIGR03215">
    <property type="entry name" value="ac_ald_DH_ac"/>
    <property type="match status" value="1"/>
</dbReference>
<dbReference type="InterPro" id="IPR036291">
    <property type="entry name" value="NAD(P)-bd_dom_sf"/>
</dbReference>
<dbReference type="InterPro" id="IPR003361">
    <property type="entry name" value="Acetaldehyde_dehydrogenase"/>
</dbReference>
<keyword evidence="3" id="KW-0058">Aromatic hydrocarbons catabolism</keyword>
<evidence type="ECO:0000256" key="3">
    <source>
        <dbReference type="HAMAP-Rule" id="MF_01657"/>
    </source>
</evidence>
<dbReference type="HAMAP" id="MF_01657">
    <property type="entry name" value="Ac_ald_DH_ac"/>
    <property type="match status" value="1"/>
</dbReference>
<gene>
    <name evidence="5" type="ORF">GCM10009754_56130</name>
</gene>
<feature type="binding site" evidence="3">
    <location>
        <begin position="184"/>
        <end position="192"/>
    </location>
    <ligand>
        <name>NAD(+)</name>
        <dbReference type="ChEBI" id="CHEBI:57540"/>
    </ligand>
</feature>
<evidence type="ECO:0000256" key="2">
    <source>
        <dbReference type="ARBA" id="ARBA00023027"/>
    </source>
</evidence>
<proteinExistence type="inferred from homology"/>
<dbReference type="Pfam" id="PF09290">
    <property type="entry name" value="AcetDehyd-dimer"/>
    <property type="match status" value="1"/>
</dbReference>
<dbReference type="Proteomes" id="UP001501116">
    <property type="component" value="Unassembled WGS sequence"/>
</dbReference>
<dbReference type="InterPro" id="IPR000534">
    <property type="entry name" value="Semialdehyde_DH_NAD-bd"/>
</dbReference>
<dbReference type="Gene3D" id="3.30.360.10">
    <property type="entry name" value="Dihydrodipicolinate Reductase, domain 2"/>
    <property type="match status" value="1"/>
</dbReference>
<feature type="active site" description="Acyl-thioester intermediate" evidence="3">
    <location>
        <position position="153"/>
    </location>
</feature>
<dbReference type="Pfam" id="PF01118">
    <property type="entry name" value="Semialdhyde_dh"/>
    <property type="match status" value="1"/>
</dbReference>
<organism evidence="5 6">
    <name type="scientific">Amycolatopsis minnesotensis</name>
    <dbReference type="NCBI Taxonomy" id="337894"/>
    <lineage>
        <taxon>Bacteria</taxon>
        <taxon>Bacillati</taxon>
        <taxon>Actinomycetota</taxon>
        <taxon>Actinomycetes</taxon>
        <taxon>Pseudonocardiales</taxon>
        <taxon>Pseudonocardiaceae</taxon>
        <taxon>Amycolatopsis</taxon>
    </lineage>
</organism>
<evidence type="ECO:0000256" key="1">
    <source>
        <dbReference type="ARBA" id="ARBA00009244"/>
    </source>
</evidence>
<sequence length="327" mass="34340">MRSLADVPVGGTIRWYREPRRCDRPGMTQQRVTAAIVGPGNIGTDLMAKLRRSELVEVTHVVGVVESDGLARARADGVEASAAGVDWLLARNPLPDLVFEATSAGAHRANAPKYAEAGIQAIDLTPAHLGPMVCPPVNLGAHLDAPNVSMITCGGQATIPMVHAVSRVTPVPYAEIVASVASRGAGPGTRANIDEFTHTTSGAVAEIGGAARGKAIIILNPVEPPMIMRDTVFCAIGPDADRDAVTASVHEMVAEVQRYVPGYTLRAEPQFDEPREDSDGNARVAIFLEVRGNGDYLPAYAGNLDIMTAAAARVGELMAARKLEAAA</sequence>
<reference evidence="5 6" key="1">
    <citation type="journal article" date="2019" name="Int. J. Syst. Evol. Microbiol.">
        <title>The Global Catalogue of Microorganisms (GCM) 10K type strain sequencing project: providing services to taxonomists for standard genome sequencing and annotation.</title>
        <authorList>
            <consortium name="The Broad Institute Genomics Platform"/>
            <consortium name="The Broad Institute Genome Sequencing Center for Infectious Disease"/>
            <person name="Wu L."/>
            <person name="Ma J."/>
        </authorList>
    </citation>
    <scope>NUCLEOTIDE SEQUENCE [LARGE SCALE GENOMIC DNA]</scope>
    <source>
        <strain evidence="5 6">JCM 14545</strain>
    </source>
</reference>
<protein>
    <recommendedName>
        <fullName evidence="3">Acetaldehyde dehydrogenase</fullName>
        <ecNumber evidence="3">1.2.1.10</ecNumber>
    </recommendedName>
    <alternativeName>
        <fullName evidence="3">Acetaldehyde dehydrogenase [acetylating]</fullName>
    </alternativeName>
</protein>
<comment type="catalytic activity">
    <reaction evidence="3">
        <text>acetaldehyde + NAD(+) + CoA = acetyl-CoA + NADH + H(+)</text>
        <dbReference type="Rhea" id="RHEA:23288"/>
        <dbReference type="ChEBI" id="CHEBI:15343"/>
        <dbReference type="ChEBI" id="CHEBI:15378"/>
        <dbReference type="ChEBI" id="CHEBI:57287"/>
        <dbReference type="ChEBI" id="CHEBI:57288"/>
        <dbReference type="ChEBI" id="CHEBI:57540"/>
        <dbReference type="ChEBI" id="CHEBI:57945"/>
        <dbReference type="EC" id="1.2.1.10"/>
    </reaction>
</comment>
<dbReference type="PIRSF" id="PIRSF015689">
    <property type="entry name" value="Actaldh_dh_actl"/>
    <property type="match status" value="1"/>
</dbReference>
<comment type="caution">
    <text evidence="3">Lacks conserved residue(s) required for the propagation of feature annotation.</text>
</comment>
<comment type="caution">
    <text evidence="5">The sequence shown here is derived from an EMBL/GenBank/DDBJ whole genome shotgun (WGS) entry which is preliminary data.</text>
</comment>
<dbReference type="Gene3D" id="3.40.50.720">
    <property type="entry name" value="NAD(P)-binding Rossmann-like Domain"/>
    <property type="match status" value="1"/>
</dbReference>